<gene>
    <name evidence="1" type="ORF">S01H1_33735</name>
</gene>
<protein>
    <submittedName>
        <fullName evidence="1">Uncharacterized protein</fullName>
    </submittedName>
</protein>
<reference evidence="1" key="1">
    <citation type="journal article" date="2014" name="Front. Microbiol.">
        <title>High frequency of phylogenetically diverse reductive dehalogenase-homologous genes in deep subseafloor sedimentary metagenomes.</title>
        <authorList>
            <person name="Kawai M."/>
            <person name="Futagami T."/>
            <person name="Toyoda A."/>
            <person name="Takaki Y."/>
            <person name="Nishi S."/>
            <person name="Hori S."/>
            <person name="Arai W."/>
            <person name="Tsubouchi T."/>
            <person name="Morono Y."/>
            <person name="Uchiyama I."/>
            <person name="Ito T."/>
            <person name="Fujiyama A."/>
            <person name="Inagaki F."/>
            <person name="Takami H."/>
        </authorList>
    </citation>
    <scope>NUCLEOTIDE SEQUENCE</scope>
    <source>
        <strain evidence="1">Expedition CK06-06</strain>
    </source>
</reference>
<comment type="caution">
    <text evidence="1">The sequence shown here is derived from an EMBL/GenBank/DDBJ whole genome shotgun (WGS) entry which is preliminary data.</text>
</comment>
<proteinExistence type="predicted"/>
<sequence>SIIVNACPLLLEDAGHQQVGDLLVAPHVSF</sequence>
<dbReference type="AlphaFoldDB" id="X0VP10"/>
<evidence type="ECO:0000313" key="1">
    <source>
        <dbReference type="EMBL" id="GAG12897.1"/>
    </source>
</evidence>
<organism evidence="1">
    <name type="scientific">marine sediment metagenome</name>
    <dbReference type="NCBI Taxonomy" id="412755"/>
    <lineage>
        <taxon>unclassified sequences</taxon>
        <taxon>metagenomes</taxon>
        <taxon>ecological metagenomes</taxon>
    </lineage>
</organism>
<dbReference type="EMBL" id="BARS01020956">
    <property type="protein sequence ID" value="GAG12897.1"/>
    <property type="molecule type" value="Genomic_DNA"/>
</dbReference>
<name>X0VP10_9ZZZZ</name>
<feature type="non-terminal residue" evidence="1">
    <location>
        <position position="1"/>
    </location>
</feature>
<accession>X0VP10</accession>